<feature type="region of interest" description="Disordered" evidence="1">
    <location>
        <begin position="27"/>
        <end position="61"/>
    </location>
</feature>
<accession>A0A0F7FI46</accession>
<name>A0A0F7FI46_9CREN</name>
<protein>
    <submittedName>
        <fullName evidence="2">Uncharacterized protein</fullName>
    </submittedName>
</protein>
<evidence type="ECO:0000313" key="3">
    <source>
        <dbReference type="Proteomes" id="UP000067434"/>
    </source>
</evidence>
<sequence length="96" mass="10784">MNIARKAGYTPPTPSKIETYIPTHQGVTPLTEKKDKIRPPGQRITPRRSNREPAPNGAGRLLDQRKVLDNMNARLGTLEEYRSRIEGPSRGLEILP</sequence>
<feature type="region of interest" description="Disordered" evidence="1">
    <location>
        <begin position="1"/>
        <end position="20"/>
    </location>
</feature>
<evidence type="ECO:0000313" key="2">
    <source>
        <dbReference type="EMBL" id="AKG38999.1"/>
    </source>
</evidence>
<dbReference type="KEGG" id="thf:MA03_06740"/>
<proteinExistence type="predicted"/>
<dbReference type="AlphaFoldDB" id="A0A0F7FI46"/>
<dbReference type="PATRIC" id="fig|1550241.5.peg.1401"/>
<gene>
    <name evidence="2" type="ORF">MA03_06740</name>
</gene>
<dbReference type="EMBL" id="CP009961">
    <property type="protein sequence ID" value="AKG38999.1"/>
    <property type="molecule type" value="Genomic_DNA"/>
</dbReference>
<keyword evidence="3" id="KW-1185">Reference proteome</keyword>
<reference evidence="2 3" key="1">
    <citation type="journal article" date="2015" name="Stand. Genomic Sci.">
        <title>Complete genome sequence of and proposal of Thermofilum uzonense sp. nov. a novel hyperthermophilic crenarchaeon and emended description of the genus Thermofilum.</title>
        <authorList>
            <person name="Toshchakov S.V."/>
            <person name="Korzhenkov A.A."/>
            <person name="Samarov N.I."/>
            <person name="Mazunin I.O."/>
            <person name="Mozhey O.I."/>
            <person name="Shmyr I.S."/>
            <person name="Derbikova K.S."/>
            <person name="Taranov E.A."/>
            <person name="Dominova I.N."/>
            <person name="Bonch-Osmolovskaya E.A."/>
            <person name="Patrushev M.V."/>
            <person name="Podosokorskaya O.A."/>
            <person name="Kublanov I.V."/>
        </authorList>
    </citation>
    <scope>NUCLEOTIDE SEQUENCE [LARGE SCALE GENOMIC DNA]</scope>
    <source>
        <strain evidence="2 3">1807-2</strain>
    </source>
</reference>
<evidence type="ECO:0000256" key="1">
    <source>
        <dbReference type="SAM" id="MobiDB-lite"/>
    </source>
</evidence>
<dbReference type="Proteomes" id="UP000067434">
    <property type="component" value="Chromosome"/>
</dbReference>
<dbReference type="HOGENOM" id="CLU_2353366_0_0_2"/>
<organism evidence="2 3">
    <name type="scientific">Infirmifilum uzonense</name>
    <dbReference type="NCBI Taxonomy" id="1550241"/>
    <lineage>
        <taxon>Archaea</taxon>
        <taxon>Thermoproteota</taxon>
        <taxon>Thermoprotei</taxon>
        <taxon>Thermofilales</taxon>
        <taxon>Thermofilaceae</taxon>
        <taxon>Infirmifilum</taxon>
    </lineage>
</organism>